<dbReference type="PANTHER" id="PTHR23004">
    <property type="entry name" value="DOUBLECORTIN DOMAIN CONTAINING 2"/>
    <property type="match status" value="1"/>
</dbReference>
<dbReference type="Proteomes" id="UP000014500">
    <property type="component" value="Unassembled WGS sequence"/>
</dbReference>
<feature type="compositionally biased region" description="Basic and acidic residues" evidence="1">
    <location>
        <begin position="462"/>
        <end position="485"/>
    </location>
</feature>
<reference evidence="3" key="2">
    <citation type="submission" date="2015-02" db="UniProtKB">
        <authorList>
            <consortium name="EnsemblMetazoa"/>
        </authorList>
    </citation>
    <scope>IDENTIFICATION</scope>
</reference>
<dbReference type="Gene3D" id="3.10.20.230">
    <property type="entry name" value="Doublecortin domain"/>
    <property type="match status" value="2"/>
</dbReference>
<dbReference type="PANTHER" id="PTHR23004:SF11">
    <property type="entry name" value="PROTEIN RPI-1"/>
    <property type="match status" value="1"/>
</dbReference>
<sequence>MQDNPQKMKNLNIATKLPLPVFYIPPRPPQRQQAGKDAYPHEQLPVTPPPAPRSARIVPKPGTATVEKAIDPPAKDDGKRRLELELERELENKRRHSAHDALQDVQKAIRKIELVKPPPAVPASVAKTLSDIKSNVKMETKTKKPATTPGPTTRQGRKTRGGALRVYGYEDPLLDGTGRDYRARLVTFYKNGDPFFTGIKTSFRPGRDFSSLEALFNYLTTRMDLPLGVRYIFTVEGVRIRRLDEFESGASYVCSSRRKFEPLNYTVDHKKMWNPHLKFEQPVSEELKLFRAPSPPVKKINGVRERWSPDAPYNGSLPGSREGRVIKVINNLNQKIQVSDLESNKNIPTIKKLSTDHFLRSRILLNLRTAQPWEEVLEDLGQALKLKGAKNLYTVNGQENNVEFMDQISLLYHDVTKRRQIDDCVETCARENHSEVWVKSFSQLRNEFKDVETFYLDTGESHISRTRGDNRKESSRSLDDVYDHRRDKRGKRPGSAPPVPGDRGTYYESKGRRGDRAVQPLNPEYY</sequence>
<name>T1IJD2_STRMM</name>
<protein>
    <recommendedName>
        <fullName evidence="2">Doublecortin domain-containing protein</fullName>
    </recommendedName>
</protein>
<dbReference type="EMBL" id="JH430253">
    <property type="status" value="NOT_ANNOTATED_CDS"/>
    <property type="molecule type" value="Genomic_DNA"/>
</dbReference>
<dbReference type="SMART" id="SM00537">
    <property type="entry name" value="DCX"/>
    <property type="match status" value="1"/>
</dbReference>
<evidence type="ECO:0000259" key="2">
    <source>
        <dbReference type="PROSITE" id="PS50309"/>
    </source>
</evidence>
<keyword evidence="4" id="KW-1185">Reference proteome</keyword>
<dbReference type="InterPro" id="IPR036572">
    <property type="entry name" value="Doublecortin_dom_sf"/>
</dbReference>
<dbReference type="Pfam" id="PF03607">
    <property type="entry name" value="DCX"/>
    <property type="match status" value="1"/>
</dbReference>
<feature type="region of interest" description="Disordered" evidence="1">
    <location>
        <begin position="138"/>
        <end position="162"/>
    </location>
</feature>
<dbReference type="STRING" id="126957.T1IJD2"/>
<evidence type="ECO:0000313" key="4">
    <source>
        <dbReference type="Proteomes" id="UP000014500"/>
    </source>
</evidence>
<organism evidence="3 4">
    <name type="scientific">Strigamia maritima</name>
    <name type="common">European centipede</name>
    <name type="synonym">Geophilus maritimus</name>
    <dbReference type="NCBI Taxonomy" id="126957"/>
    <lineage>
        <taxon>Eukaryota</taxon>
        <taxon>Metazoa</taxon>
        <taxon>Ecdysozoa</taxon>
        <taxon>Arthropoda</taxon>
        <taxon>Myriapoda</taxon>
        <taxon>Chilopoda</taxon>
        <taxon>Pleurostigmophora</taxon>
        <taxon>Geophilomorpha</taxon>
        <taxon>Linotaeniidae</taxon>
        <taxon>Strigamia</taxon>
    </lineage>
</organism>
<dbReference type="GO" id="GO:0005815">
    <property type="term" value="C:microtubule organizing center"/>
    <property type="evidence" value="ECO:0007669"/>
    <property type="project" value="TreeGrafter"/>
</dbReference>
<accession>T1IJD2</accession>
<dbReference type="InterPro" id="IPR003533">
    <property type="entry name" value="Doublecortin_dom"/>
</dbReference>
<reference evidence="4" key="1">
    <citation type="submission" date="2011-05" db="EMBL/GenBank/DDBJ databases">
        <authorList>
            <person name="Richards S.R."/>
            <person name="Qu J."/>
            <person name="Jiang H."/>
            <person name="Jhangiani S.N."/>
            <person name="Agravi P."/>
            <person name="Goodspeed R."/>
            <person name="Gross S."/>
            <person name="Mandapat C."/>
            <person name="Jackson L."/>
            <person name="Mathew T."/>
            <person name="Pu L."/>
            <person name="Thornton R."/>
            <person name="Saada N."/>
            <person name="Wilczek-Boney K.B."/>
            <person name="Lee S."/>
            <person name="Kovar C."/>
            <person name="Wu Y."/>
            <person name="Scherer S.E."/>
            <person name="Worley K.C."/>
            <person name="Muzny D.M."/>
            <person name="Gibbs R."/>
        </authorList>
    </citation>
    <scope>NUCLEOTIDE SEQUENCE</scope>
    <source>
        <strain evidence="4">Brora</strain>
    </source>
</reference>
<dbReference type="GO" id="GO:0035556">
    <property type="term" value="P:intracellular signal transduction"/>
    <property type="evidence" value="ECO:0007669"/>
    <property type="project" value="InterPro"/>
</dbReference>
<dbReference type="PROSITE" id="PS50309">
    <property type="entry name" value="DC"/>
    <property type="match status" value="2"/>
</dbReference>
<dbReference type="eggNOG" id="KOG3757">
    <property type="taxonomic scope" value="Eukaryota"/>
</dbReference>
<dbReference type="PhylomeDB" id="T1IJD2"/>
<dbReference type="HOGENOM" id="CLU_518095_0_0_1"/>
<evidence type="ECO:0000313" key="3">
    <source>
        <dbReference type="EnsemblMetazoa" id="SMAR000995-PA"/>
    </source>
</evidence>
<dbReference type="eggNOG" id="KOG2106">
    <property type="taxonomic scope" value="Eukaryota"/>
</dbReference>
<feature type="domain" description="Doublecortin" evidence="2">
    <location>
        <begin position="184"/>
        <end position="266"/>
    </location>
</feature>
<feature type="region of interest" description="Disordered" evidence="1">
    <location>
        <begin position="462"/>
        <end position="526"/>
    </location>
</feature>
<dbReference type="EnsemblMetazoa" id="SMAR000995-RA">
    <property type="protein sequence ID" value="SMAR000995-PA"/>
    <property type="gene ID" value="SMAR000995"/>
</dbReference>
<evidence type="ECO:0000256" key="1">
    <source>
        <dbReference type="SAM" id="MobiDB-lite"/>
    </source>
</evidence>
<dbReference type="GO" id="GO:0005874">
    <property type="term" value="C:microtubule"/>
    <property type="evidence" value="ECO:0007669"/>
    <property type="project" value="TreeGrafter"/>
</dbReference>
<feature type="domain" description="Doublecortin" evidence="2">
    <location>
        <begin position="345"/>
        <end position="414"/>
    </location>
</feature>
<proteinExistence type="predicted"/>
<dbReference type="SUPFAM" id="SSF89837">
    <property type="entry name" value="Doublecortin (DC)"/>
    <property type="match status" value="2"/>
</dbReference>
<feature type="region of interest" description="Disordered" evidence="1">
    <location>
        <begin position="23"/>
        <end position="59"/>
    </location>
</feature>
<dbReference type="AlphaFoldDB" id="T1IJD2"/>